<dbReference type="SMART" id="SM00065">
    <property type="entry name" value="GAF"/>
    <property type="match status" value="2"/>
</dbReference>
<dbReference type="Pfam" id="PF04967">
    <property type="entry name" value="HTH_10"/>
    <property type="match status" value="1"/>
</dbReference>
<evidence type="ECO:0000259" key="7">
    <source>
        <dbReference type="PROSITE" id="PS50110"/>
    </source>
</evidence>
<dbReference type="InterPro" id="IPR007050">
    <property type="entry name" value="HTH_bacterioopsin"/>
</dbReference>
<dbReference type="Pfam" id="PF15915">
    <property type="entry name" value="BAT"/>
    <property type="match status" value="1"/>
</dbReference>
<dbReference type="RefSeq" id="WP_340605282.1">
    <property type="nucleotide sequence ID" value="NZ_JBBMXV010000005.1"/>
</dbReference>
<dbReference type="Gene3D" id="3.30.450.20">
    <property type="entry name" value="PAS domain"/>
    <property type="match status" value="2"/>
</dbReference>
<dbReference type="Pfam" id="PF00072">
    <property type="entry name" value="Response_reg"/>
    <property type="match status" value="1"/>
</dbReference>
<evidence type="ECO:0000256" key="4">
    <source>
        <dbReference type="ARBA" id="ARBA00023163"/>
    </source>
</evidence>
<comment type="caution">
    <text evidence="5">Lacks conserved residue(s) required for the propagation of feature annotation.</text>
</comment>
<dbReference type="PANTHER" id="PTHR34236:SF1">
    <property type="entry name" value="DIMETHYL SULFOXIDE REDUCTASE TRANSCRIPTIONAL ACTIVATOR"/>
    <property type="match status" value="1"/>
</dbReference>
<dbReference type="EMBL" id="JBHSXQ010000005">
    <property type="protein sequence ID" value="MFC6906700.1"/>
    <property type="molecule type" value="Genomic_DNA"/>
</dbReference>
<dbReference type="PANTHER" id="PTHR34236">
    <property type="entry name" value="DIMETHYL SULFOXIDE REDUCTASE TRANSCRIPTIONAL ACTIVATOR"/>
    <property type="match status" value="1"/>
</dbReference>
<dbReference type="PROSITE" id="PS50110">
    <property type="entry name" value="RESPONSE_REGULATORY"/>
    <property type="match status" value="1"/>
</dbReference>
<reference evidence="10 11" key="1">
    <citation type="journal article" date="2019" name="Int. J. Syst. Evol. Microbiol.">
        <title>The Global Catalogue of Microorganisms (GCM) 10K type strain sequencing project: providing services to taxonomists for standard genome sequencing and annotation.</title>
        <authorList>
            <consortium name="The Broad Institute Genomics Platform"/>
            <consortium name="The Broad Institute Genome Sequencing Center for Infectious Disease"/>
            <person name="Wu L."/>
            <person name="Ma J."/>
        </authorList>
    </citation>
    <scope>NUCLEOTIDE SEQUENCE [LARGE SCALE GENOMIC DNA]</scope>
    <source>
        <strain evidence="10 11">CGMCC 1.3240</strain>
    </source>
</reference>
<dbReference type="SUPFAM" id="SSF52172">
    <property type="entry name" value="CheY-like"/>
    <property type="match status" value="1"/>
</dbReference>
<dbReference type="InterPro" id="IPR029016">
    <property type="entry name" value="GAF-like_dom_sf"/>
</dbReference>
<feature type="domain" description="PAC" evidence="9">
    <location>
        <begin position="214"/>
        <end position="268"/>
    </location>
</feature>
<organism evidence="10 11">
    <name type="scientific">Halalkalicoccus tibetensis</name>
    <dbReference type="NCBI Taxonomy" id="175632"/>
    <lineage>
        <taxon>Archaea</taxon>
        <taxon>Methanobacteriati</taxon>
        <taxon>Methanobacteriota</taxon>
        <taxon>Stenosarchaea group</taxon>
        <taxon>Halobacteria</taxon>
        <taxon>Halobacteriales</taxon>
        <taxon>Halococcaceae</taxon>
        <taxon>Halalkalicoccus</taxon>
    </lineage>
</organism>
<dbReference type="InterPro" id="IPR035965">
    <property type="entry name" value="PAS-like_dom_sf"/>
</dbReference>
<dbReference type="InterPro" id="IPR001789">
    <property type="entry name" value="Sig_transdc_resp-reg_receiver"/>
</dbReference>
<evidence type="ECO:0000259" key="9">
    <source>
        <dbReference type="PROSITE" id="PS50113"/>
    </source>
</evidence>
<dbReference type="Pfam" id="PF13185">
    <property type="entry name" value="GAF_2"/>
    <property type="match status" value="2"/>
</dbReference>
<dbReference type="SMART" id="SM00448">
    <property type="entry name" value="REC"/>
    <property type="match status" value="1"/>
</dbReference>
<protein>
    <submittedName>
        <fullName evidence="10">Bacterio-opsin activator domain-containing protein</fullName>
    </submittedName>
</protein>
<name>A0ABD5V967_9EURY</name>
<accession>A0ABD5V967</accession>
<comment type="caution">
    <text evidence="10">The sequence shown here is derived from an EMBL/GenBank/DDBJ whole genome shotgun (WGS) entry which is preliminary data.</text>
</comment>
<gene>
    <name evidence="10" type="ORF">ACFQGH_16005</name>
</gene>
<feature type="domain" description="Response regulatory" evidence="7">
    <location>
        <begin position="12"/>
        <end position="126"/>
    </location>
</feature>
<evidence type="ECO:0000256" key="2">
    <source>
        <dbReference type="ARBA" id="ARBA00022777"/>
    </source>
</evidence>
<dbReference type="InterPro" id="IPR031803">
    <property type="entry name" value="BAT_GAF/HTH-assoc"/>
</dbReference>
<sequence>MSSSTRLINSSHVLLAGSSDWLQRITELFDRHTSTTIRTTKTISDALEIVHTAPIDCVISAYELEESTGIHLLRSLREDTSSLPIILCTDSGSEEIASEAIGAGATDYIKLPDEVDVADLFTRIEQNLRSTRRTKTQQDRARQFDAIFHDTQTATWILDSTGSIVRINQTAQEMFDEPVKTLIGESFWTLPWWAQSDGLQADIHQIITTAVNGQLGDAVITCSPDHGKSRILDLSARPVRNEREEIVSIVVEGVDITDRVTLERDLRRSEELHRVTLNNMTDTILITDEEGEYTYVCPNVHFIFGYTSDEIRDLGSIDDLLGENLFDRKELASEGVLKNIECTATDKAGYEHTLLVNVREVSIQDGTLLYSCRDVTKRKQREEALATLQETARDFLYAGTHQEIAQHTVDDTPGVLNLDASGVYLFDDNHNELIPSAYSTAMERLNGPLPTIHANGDGLISYSFVQDEPLFFSDVHTGTRLKNQATDIRSAAYIPLGSHGVFFVGSATVGAFDEITRELVDLLAATAEAALDRVTRESRLRKQERELQQQNDQLTTLNRINETIREIDQALVQAETREGIEHTVCELLTADDRFDFAWIGTIDSPTETVQPRAWAGTEQGYLDSLAFSVEASQGDPTGRTAATREMTMITNVADGLREEDWRKSALSRDYLSILSIPLEYDGLSYGVLAVYAGQRDAFDELSRDVLVELGKTIASAISTIEQKNALLTTSVTQAEFSINDPVFILSWLARKADCTISYRGGVQQIDDGCYVFLTIENGSIDTVEQVAAESVAIETTQRINTDATGGVLRLQLTQPFLALELANHGAILQSATVEPNMATLVMDIPDSGHLRQIDHFLRETFADVKLRSKQTVDHPSQTDLRSQILEQLTDRQLEVIQTAYYSGFFESPRESTGEEVAATLGISPAAFYQHARIVQYKLFTTLFDSAGVTAAALRVES</sequence>
<evidence type="ECO:0000256" key="6">
    <source>
        <dbReference type="SAM" id="Coils"/>
    </source>
</evidence>
<dbReference type="AlphaFoldDB" id="A0ABD5V967"/>
<dbReference type="Gene3D" id="3.40.50.2300">
    <property type="match status" value="1"/>
</dbReference>
<dbReference type="Pfam" id="PF08448">
    <property type="entry name" value="PAS_4"/>
    <property type="match status" value="1"/>
</dbReference>
<keyword evidence="6" id="KW-0175">Coiled coil</keyword>
<dbReference type="PROSITE" id="PS50112">
    <property type="entry name" value="PAS"/>
    <property type="match status" value="1"/>
</dbReference>
<keyword evidence="11" id="KW-1185">Reference proteome</keyword>
<dbReference type="InterPro" id="IPR000700">
    <property type="entry name" value="PAS-assoc_C"/>
</dbReference>
<dbReference type="Gene3D" id="3.30.450.40">
    <property type="match status" value="2"/>
</dbReference>
<feature type="domain" description="PAS" evidence="8">
    <location>
        <begin position="269"/>
        <end position="311"/>
    </location>
</feature>
<evidence type="ECO:0000256" key="5">
    <source>
        <dbReference type="PROSITE-ProRule" id="PRU00169"/>
    </source>
</evidence>
<dbReference type="CDD" id="cd00130">
    <property type="entry name" value="PAS"/>
    <property type="match status" value="1"/>
</dbReference>
<evidence type="ECO:0000259" key="8">
    <source>
        <dbReference type="PROSITE" id="PS50112"/>
    </source>
</evidence>
<evidence type="ECO:0000313" key="10">
    <source>
        <dbReference type="EMBL" id="MFC6906700.1"/>
    </source>
</evidence>
<dbReference type="InterPro" id="IPR011006">
    <property type="entry name" value="CheY-like_superfamily"/>
</dbReference>
<keyword evidence="4" id="KW-0804">Transcription</keyword>
<proteinExistence type="predicted"/>
<dbReference type="InterPro" id="IPR013656">
    <property type="entry name" value="PAS_4"/>
</dbReference>
<dbReference type="SUPFAM" id="SSF55781">
    <property type="entry name" value="GAF domain-like"/>
    <property type="match status" value="2"/>
</dbReference>
<dbReference type="SMART" id="SM00091">
    <property type="entry name" value="PAS"/>
    <property type="match status" value="2"/>
</dbReference>
<feature type="coiled-coil region" evidence="6">
    <location>
        <begin position="533"/>
        <end position="577"/>
    </location>
</feature>
<dbReference type="NCBIfam" id="TIGR00229">
    <property type="entry name" value="sensory_box"/>
    <property type="match status" value="2"/>
</dbReference>
<dbReference type="GO" id="GO:0016301">
    <property type="term" value="F:kinase activity"/>
    <property type="evidence" value="ECO:0007669"/>
    <property type="project" value="UniProtKB-KW"/>
</dbReference>
<keyword evidence="1" id="KW-0808">Transferase</keyword>
<evidence type="ECO:0000313" key="11">
    <source>
        <dbReference type="Proteomes" id="UP001596312"/>
    </source>
</evidence>
<dbReference type="Proteomes" id="UP001596312">
    <property type="component" value="Unassembled WGS sequence"/>
</dbReference>
<dbReference type="SUPFAM" id="SSF55785">
    <property type="entry name" value="PYP-like sensor domain (PAS domain)"/>
    <property type="match status" value="2"/>
</dbReference>
<keyword evidence="2" id="KW-0418">Kinase</keyword>
<dbReference type="InterPro" id="IPR003018">
    <property type="entry name" value="GAF"/>
</dbReference>
<keyword evidence="3" id="KW-0805">Transcription regulation</keyword>
<evidence type="ECO:0000256" key="1">
    <source>
        <dbReference type="ARBA" id="ARBA00022679"/>
    </source>
</evidence>
<dbReference type="PROSITE" id="PS50113">
    <property type="entry name" value="PAC"/>
    <property type="match status" value="1"/>
</dbReference>
<dbReference type="InterPro" id="IPR000014">
    <property type="entry name" value="PAS"/>
</dbReference>
<evidence type="ECO:0000256" key="3">
    <source>
        <dbReference type="ARBA" id="ARBA00023015"/>
    </source>
</evidence>
<dbReference type="CDD" id="cd00156">
    <property type="entry name" value="REC"/>
    <property type="match status" value="1"/>
</dbReference>